<sequence>MLRSLSTKLQGFCCRSGQIHLSTPDTPPELMRLWTASDADARHFCSNIRFFNGHFSFTSLYCHLDRMTTNMRICSVPMVKFTTMYVHLVKRRVLNQDILSCISMMMTLRSSFVIEDVERSA</sequence>
<organism evidence="1 2">
    <name type="scientific">Panicum virgatum</name>
    <name type="common">Blackwell switchgrass</name>
    <dbReference type="NCBI Taxonomy" id="38727"/>
    <lineage>
        <taxon>Eukaryota</taxon>
        <taxon>Viridiplantae</taxon>
        <taxon>Streptophyta</taxon>
        <taxon>Embryophyta</taxon>
        <taxon>Tracheophyta</taxon>
        <taxon>Spermatophyta</taxon>
        <taxon>Magnoliopsida</taxon>
        <taxon>Liliopsida</taxon>
        <taxon>Poales</taxon>
        <taxon>Poaceae</taxon>
        <taxon>PACMAD clade</taxon>
        <taxon>Panicoideae</taxon>
        <taxon>Panicodae</taxon>
        <taxon>Paniceae</taxon>
        <taxon>Panicinae</taxon>
        <taxon>Panicum</taxon>
        <taxon>Panicum sect. Hiantes</taxon>
    </lineage>
</organism>
<name>A0A8T0PI84_PANVG</name>
<dbReference type="AlphaFoldDB" id="A0A8T0PI84"/>
<dbReference type="EMBL" id="CM029051">
    <property type="protein sequence ID" value="KAG2562017.1"/>
    <property type="molecule type" value="Genomic_DNA"/>
</dbReference>
<reference evidence="1" key="1">
    <citation type="submission" date="2020-05" db="EMBL/GenBank/DDBJ databases">
        <title>WGS assembly of Panicum virgatum.</title>
        <authorList>
            <person name="Lovell J.T."/>
            <person name="Jenkins J."/>
            <person name="Shu S."/>
            <person name="Juenger T.E."/>
            <person name="Schmutz J."/>
        </authorList>
    </citation>
    <scope>NUCLEOTIDE SEQUENCE</scope>
    <source>
        <strain evidence="1">AP13</strain>
    </source>
</reference>
<dbReference type="Proteomes" id="UP000823388">
    <property type="component" value="Chromosome 8K"/>
</dbReference>
<comment type="caution">
    <text evidence="1">The sequence shown here is derived from an EMBL/GenBank/DDBJ whole genome shotgun (WGS) entry which is preliminary data.</text>
</comment>
<evidence type="ECO:0000313" key="1">
    <source>
        <dbReference type="EMBL" id="KAG2562017.1"/>
    </source>
</evidence>
<accession>A0A8T0PI84</accession>
<proteinExistence type="predicted"/>
<protein>
    <submittedName>
        <fullName evidence="1">Uncharacterized protein</fullName>
    </submittedName>
</protein>
<evidence type="ECO:0000313" key="2">
    <source>
        <dbReference type="Proteomes" id="UP000823388"/>
    </source>
</evidence>
<gene>
    <name evidence="1" type="ORF">PVAP13_8KG346004</name>
</gene>
<keyword evidence="2" id="KW-1185">Reference proteome</keyword>